<gene>
    <name evidence="1" type="ORF">JOC54_001747</name>
</gene>
<protein>
    <submittedName>
        <fullName evidence="1">Quercetin dioxygenase-like cupin family protein</fullName>
    </submittedName>
</protein>
<dbReference type="RefSeq" id="WP_204465680.1">
    <property type="nucleotide sequence ID" value="NZ_JAFBCV010000004.1"/>
</dbReference>
<dbReference type="Proteomes" id="UP001179280">
    <property type="component" value="Unassembled WGS sequence"/>
</dbReference>
<accession>A0ABS2SSL9</accession>
<comment type="caution">
    <text evidence="1">The sequence shown here is derived from an EMBL/GenBank/DDBJ whole genome shotgun (WGS) entry which is preliminary data.</text>
</comment>
<dbReference type="EMBL" id="JAFBCV010000004">
    <property type="protein sequence ID" value="MBM7838491.1"/>
    <property type="molecule type" value="Genomic_DNA"/>
</dbReference>
<dbReference type="Gene3D" id="2.60.120.10">
    <property type="entry name" value="Jelly Rolls"/>
    <property type="match status" value="1"/>
</dbReference>
<evidence type="ECO:0000313" key="2">
    <source>
        <dbReference type="Proteomes" id="UP001179280"/>
    </source>
</evidence>
<name>A0ABS2SSL9_9BACI</name>
<reference evidence="1" key="1">
    <citation type="submission" date="2021-01" db="EMBL/GenBank/DDBJ databases">
        <title>Genomic Encyclopedia of Type Strains, Phase IV (KMG-IV): sequencing the most valuable type-strain genomes for metagenomic binning, comparative biology and taxonomic classification.</title>
        <authorList>
            <person name="Goeker M."/>
        </authorList>
    </citation>
    <scope>NUCLEOTIDE SEQUENCE</scope>
    <source>
        <strain evidence="1">DSM 21943</strain>
    </source>
</reference>
<evidence type="ECO:0000313" key="1">
    <source>
        <dbReference type="EMBL" id="MBM7838491.1"/>
    </source>
</evidence>
<sequence>MRQWRVQTKQVTHYSSDFTASALALTQSAAQIQVVHLHLGKKIGLHQTSIAQRLYCISGKVRLTTDTIHSLLNEGEIVEWEKGEWHETEAILPSILMIVETERFA</sequence>
<dbReference type="InterPro" id="IPR011051">
    <property type="entry name" value="RmlC_Cupin_sf"/>
</dbReference>
<dbReference type="SUPFAM" id="SSF51182">
    <property type="entry name" value="RmlC-like cupins"/>
    <property type="match status" value="1"/>
</dbReference>
<organism evidence="1 2">
    <name type="scientific">Shouchella xiaoxiensis</name>
    <dbReference type="NCBI Taxonomy" id="766895"/>
    <lineage>
        <taxon>Bacteria</taxon>
        <taxon>Bacillati</taxon>
        <taxon>Bacillota</taxon>
        <taxon>Bacilli</taxon>
        <taxon>Bacillales</taxon>
        <taxon>Bacillaceae</taxon>
        <taxon>Shouchella</taxon>
    </lineage>
</organism>
<keyword evidence="2" id="KW-1185">Reference proteome</keyword>
<proteinExistence type="predicted"/>
<dbReference type="InterPro" id="IPR014710">
    <property type="entry name" value="RmlC-like_jellyroll"/>
</dbReference>